<dbReference type="InterPro" id="IPR046525">
    <property type="entry name" value="DUF6702"/>
</dbReference>
<gene>
    <name evidence="1" type="ordered locus">Phep_3467</name>
</gene>
<dbReference type="eggNOG" id="ENOG503140B">
    <property type="taxonomic scope" value="Bacteria"/>
</dbReference>
<organism evidence="1 2">
    <name type="scientific">Pedobacter heparinus (strain ATCC 13125 / DSM 2366 / CIP 104194 / JCM 7457 / NBRC 12017 / NCIMB 9290 / NRRL B-14731 / HIM 762-3)</name>
    <dbReference type="NCBI Taxonomy" id="485917"/>
    <lineage>
        <taxon>Bacteria</taxon>
        <taxon>Pseudomonadati</taxon>
        <taxon>Bacteroidota</taxon>
        <taxon>Sphingobacteriia</taxon>
        <taxon>Sphingobacteriales</taxon>
        <taxon>Sphingobacteriaceae</taxon>
        <taxon>Pedobacter</taxon>
    </lineage>
</organism>
<dbReference type="KEGG" id="phe:Phep_3467"/>
<dbReference type="RefSeq" id="WP_015809269.1">
    <property type="nucleotide sequence ID" value="NC_013061.1"/>
</dbReference>
<evidence type="ECO:0000313" key="1">
    <source>
        <dbReference type="EMBL" id="ACU05660.1"/>
    </source>
</evidence>
<name>C6XSU7_PEDHD</name>
<keyword evidence="2" id="KW-1185">Reference proteome</keyword>
<evidence type="ECO:0000313" key="2">
    <source>
        <dbReference type="Proteomes" id="UP000000852"/>
    </source>
</evidence>
<accession>C6XSU7</accession>
<proteinExistence type="predicted"/>
<sequence length="161" mass="18774">MLQCILFFWLNIFHPFYVSVTEVAHNKSTGTLQVSIRIFFDDFEKALEKKYNTKVNILKPSDRKQVDALIASYIKEHFKLNADRKVLTLKYQGYEIEEDAAWCYFETDKVSTIKELGIKNDILFEQHNSQSNMIHAIENGIRKSTKLDNPKSEVVFVFGTL</sequence>
<dbReference type="Proteomes" id="UP000000852">
    <property type="component" value="Chromosome"/>
</dbReference>
<dbReference type="HOGENOM" id="CLU_107087_3_0_10"/>
<reference evidence="1 2" key="1">
    <citation type="journal article" date="2009" name="Stand. Genomic Sci.">
        <title>Complete genome sequence of Pedobacter heparinus type strain (HIM 762-3).</title>
        <authorList>
            <person name="Han C."/>
            <person name="Spring S."/>
            <person name="Lapidus A."/>
            <person name="Del Rio T.G."/>
            <person name="Tice H."/>
            <person name="Copeland A."/>
            <person name="Cheng J.F."/>
            <person name="Lucas S."/>
            <person name="Chen F."/>
            <person name="Nolan M."/>
            <person name="Bruce D."/>
            <person name="Goodwin L."/>
            <person name="Pitluck S."/>
            <person name="Ivanova N."/>
            <person name="Mavromatis K."/>
            <person name="Mikhailova N."/>
            <person name="Pati A."/>
            <person name="Chen A."/>
            <person name="Palaniappan K."/>
            <person name="Land M."/>
            <person name="Hauser L."/>
            <person name="Chang Y.J."/>
            <person name="Jeffries C.C."/>
            <person name="Saunders E."/>
            <person name="Chertkov O."/>
            <person name="Brettin T."/>
            <person name="Goker M."/>
            <person name="Rohde M."/>
            <person name="Bristow J."/>
            <person name="Eisen J.A."/>
            <person name="Markowitz V."/>
            <person name="Hugenholtz P."/>
            <person name="Kyrpides N.C."/>
            <person name="Klenk H.P."/>
            <person name="Detter J.C."/>
        </authorList>
    </citation>
    <scope>NUCLEOTIDE SEQUENCE [LARGE SCALE GENOMIC DNA]</scope>
    <source>
        <strain evidence="2">ATCC 13125 / DSM 2366 / CIP 104194 / JCM 7457 / NBRC 12017 / NCIMB 9290 / NRRL B-14731 / HIM 762-3</strain>
    </source>
</reference>
<dbReference type="EMBL" id="CP001681">
    <property type="protein sequence ID" value="ACU05660.1"/>
    <property type="molecule type" value="Genomic_DNA"/>
</dbReference>
<dbReference type="AlphaFoldDB" id="C6XSU7"/>
<protein>
    <submittedName>
        <fullName evidence="1">Uncharacterized protein</fullName>
    </submittedName>
</protein>
<dbReference type="OrthoDB" id="5735516at2"/>
<dbReference type="STRING" id="485917.Phep_3467"/>
<dbReference type="Pfam" id="PF20420">
    <property type="entry name" value="DUF6702"/>
    <property type="match status" value="1"/>
</dbReference>